<dbReference type="EMBL" id="FRAJ01000015">
    <property type="protein sequence ID" value="SHK34893.1"/>
    <property type="molecule type" value="Genomic_DNA"/>
</dbReference>
<keyword evidence="3" id="KW-1185">Reference proteome</keyword>
<evidence type="ECO:0000313" key="2">
    <source>
        <dbReference type="EMBL" id="SHK34893.1"/>
    </source>
</evidence>
<dbReference type="InterPro" id="IPR031000">
    <property type="entry name" value="D_pro_red_PrdD"/>
</dbReference>
<name>A0A1M6RR21_9FIRM</name>
<dbReference type="InterPro" id="IPR015417">
    <property type="entry name" value="Gly_reductase_pB_sua/b"/>
</dbReference>
<proteinExistence type="predicted"/>
<evidence type="ECO:0000256" key="1">
    <source>
        <dbReference type="ARBA" id="ARBA00023002"/>
    </source>
</evidence>
<dbReference type="Pfam" id="PF09338">
    <property type="entry name" value="Gly_reductase"/>
    <property type="match status" value="1"/>
</dbReference>
<protein>
    <submittedName>
        <fullName evidence="2">D-proline reductase (Dithiol) PrdD</fullName>
    </submittedName>
</protein>
<gene>
    <name evidence="2" type="ORF">SAMN02745883_01853</name>
</gene>
<accession>A0A1M6RR21</accession>
<sequence length="253" mass="28471">MKKEKIMRRLVIKSFHIDKVEYGEKSSIKNGVLKIDKKLDDYFTSSEDIFEKIKINIIEPGNYDIEINNIMDIIPISTKVLGRLGEGITHTLTGVYVLLTGADSEGIQLSNFGSSNGILREKLIFNRAGTPSRNDYIIHFDVILKSGLHIDRRITTAIHKTCDEFIQIYRNILKQLDGRTATESHEFFDKIRPGKKKIVIVKQVGGQGAMHDNQLFPDEPSGIKGGWSNIDLGNVPIILSPNEYRDGALKAMT</sequence>
<dbReference type="NCBIfam" id="TIGR04482">
    <property type="entry name" value="D_pro_red_PrdD"/>
    <property type="match status" value="1"/>
</dbReference>
<dbReference type="STRING" id="1121266.SAMN02745883_01853"/>
<reference evidence="2 3" key="1">
    <citation type="submission" date="2016-11" db="EMBL/GenBank/DDBJ databases">
        <authorList>
            <person name="Jaros S."/>
            <person name="Januszkiewicz K."/>
            <person name="Wedrychowicz H."/>
        </authorList>
    </citation>
    <scope>NUCLEOTIDE SEQUENCE [LARGE SCALE GENOMIC DNA]</scope>
    <source>
        <strain evidence="2 3">DSM 14501</strain>
    </source>
</reference>
<evidence type="ECO:0000313" key="3">
    <source>
        <dbReference type="Proteomes" id="UP000184082"/>
    </source>
</evidence>
<dbReference type="RefSeq" id="WP_072967845.1">
    <property type="nucleotide sequence ID" value="NZ_FRAJ01000015.1"/>
</dbReference>
<dbReference type="GO" id="GO:0050485">
    <property type="term" value="F:oxidoreductase activity, acting on X-H and Y-H to form an X-Y bond, with a disulfide as acceptor"/>
    <property type="evidence" value="ECO:0007669"/>
    <property type="project" value="InterPro"/>
</dbReference>
<dbReference type="Proteomes" id="UP000184082">
    <property type="component" value="Unassembled WGS sequence"/>
</dbReference>
<organism evidence="2 3">
    <name type="scientific">Caminicella sporogenes DSM 14501</name>
    <dbReference type="NCBI Taxonomy" id="1121266"/>
    <lineage>
        <taxon>Bacteria</taxon>
        <taxon>Bacillati</taxon>
        <taxon>Bacillota</taxon>
        <taxon>Clostridia</taxon>
        <taxon>Peptostreptococcales</taxon>
        <taxon>Caminicellaceae</taxon>
        <taxon>Caminicella</taxon>
    </lineage>
</organism>
<keyword evidence="1" id="KW-0560">Oxidoreductase</keyword>
<dbReference type="AlphaFoldDB" id="A0A1M6RR21"/>